<accession>A0A1M7Y436</accession>
<dbReference type="STRING" id="1121345.SAMN02745217_01289"/>
<name>A0A1M7Y436_9FIRM</name>
<reference evidence="1 2" key="1">
    <citation type="submission" date="2016-12" db="EMBL/GenBank/DDBJ databases">
        <authorList>
            <person name="Song W.-J."/>
            <person name="Kurnit D.M."/>
        </authorList>
    </citation>
    <scope>NUCLEOTIDE SEQUENCE [LARGE SCALE GENOMIC DNA]</scope>
    <source>
        <strain evidence="1 2">DSM 12503</strain>
    </source>
</reference>
<evidence type="ECO:0000313" key="2">
    <source>
        <dbReference type="Proteomes" id="UP000184612"/>
    </source>
</evidence>
<dbReference type="AlphaFoldDB" id="A0A1M7Y436"/>
<dbReference type="Proteomes" id="UP000184612">
    <property type="component" value="Unassembled WGS sequence"/>
</dbReference>
<evidence type="ECO:0000313" key="1">
    <source>
        <dbReference type="EMBL" id="SHO46789.1"/>
    </source>
</evidence>
<organism evidence="1 2">
    <name type="scientific">Anaerocolumna xylanovorans DSM 12503</name>
    <dbReference type="NCBI Taxonomy" id="1121345"/>
    <lineage>
        <taxon>Bacteria</taxon>
        <taxon>Bacillati</taxon>
        <taxon>Bacillota</taxon>
        <taxon>Clostridia</taxon>
        <taxon>Lachnospirales</taxon>
        <taxon>Lachnospiraceae</taxon>
        <taxon>Anaerocolumna</taxon>
    </lineage>
</organism>
<keyword evidence="2" id="KW-1185">Reference proteome</keyword>
<sequence length="56" mass="6535">MSMRITVSYETPEELKTVLALLDPVIKDWNKASKKAGQYNRVYIKTRIKEESAYVK</sequence>
<dbReference type="EMBL" id="FRFD01000004">
    <property type="protein sequence ID" value="SHO46789.1"/>
    <property type="molecule type" value="Genomic_DNA"/>
</dbReference>
<protein>
    <submittedName>
        <fullName evidence="1">Uncharacterized protein</fullName>
    </submittedName>
</protein>
<dbReference type="RefSeq" id="WP_175561994.1">
    <property type="nucleotide sequence ID" value="NZ_FRFD01000004.1"/>
</dbReference>
<gene>
    <name evidence="1" type="ORF">SAMN02745217_01289</name>
</gene>
<proteinExistence type="predicted"/>